<sequence length="62" mass="7744">MYYSQLPYYVEQDDFFNYVKEYLKEESTHTYYKQFYDKDDYYPTPSTTDNDTDSDNDGFEFY</sequence>
<dbReference type="EMBL" id="MT663535">
    <property type="protein sequence ID" value="QOI90309.1"/>
    <property type="molecule type" value="Genomic_DNA"/>
</dbReference>
<organismHost>
    <name type="scientific">Pyramimonas plurioculata</name>
    <dbReference type="NCBI Taxonomy" id="36893"/>
</organismHost>
<feature type="compositionally biased region" description="Acidic residues" evidence="1">
    <location>
        <begin position="50"/>
        <end position="62"/>
    </location>
</feature>
<evidence type="ECO:0000256" key="1">
    <source>
        <dbReference type="SAM" id="MobiDB-lite"/>
    </source>
</evidence>
<name>A0A7L9AXK5_POV01</name>
<organism evidence="2">
    <name type="scientific">Pyramimonas orientalis virus</name>
    <name type="common">PoV01</name>
    <dbReference type="NCBI Taxonomy" id="455367"/>
    <lineage>
        <taxon>Viruses</taxon>
        <taxon>Varidnaviria</taxon>
        <taxon>Bamfordvirae</taxon>
        <taxon>Nucleocytoviricota</taxon>
        <taxon>Megaviricetes</taxon>
        <taxon>Imitervirales</taxon>
        <taxon>Allomimiviridae</taxon>
        <taxon>Heliosvirus</taxon>
        <taxon>Heliosvirus raunefjordenense</taxon>
    </lineage>
</organism>
<protein>
    <submittedName>
        <fullName evidence="2">Uncharacterized protein</fullName>
    </submittedName>
</protein>
<feature type="region of interest" description="Disordered" evidence="1">
    <location>
        <begin position="42"/>
        <end position="62"/>
    </location>
</feature>
<accession>A0A7L9AXK5</accession>
<gene>
    <name evidence="2" type="ORF">HWQ62_00172</name>
</gene>
<reference evidence="2" key="1">
    <citation type="submission" date="2020-06" db="EMBL/GenBank/DDBJ databases">
        <title>Lateral gene transfer of anion-conducting channel rhodopsins between green algae and giant viruses.</title>
        <authorList>
            <person name="Rozenberg A."/>
            <person name="Oppermann J."/>
            <person name="Wietek J."/>
            <person name="Fernandez Lahore R.G."/>
            <person name="Sandaa R.-A."/>
            <person name="Bratbak G."/>
            <person name="Hegemann P."/>
            <person name="Beja O."/>
        </authorList>
    </citation>
    <scope>NUCLEOTIDE SEQUENCE</scope>
    <source>
        <strain evidence="2">01B</strain>
    </source>
</reference>
<proteinExistence type="predicted"/>
<evidence type="ECO:0000313" key="2">
    <source>
        <dbReference type="EMBL" id="QOI90309.1"/>
    </source>
</evidence>